<keyword evidence="2" id="KW-1185">Reference proteome</keyword>
<comment type="caution">
    <text evidence="1">The sequence shown here is derived from an EMBL/GenBank/DDBJ whole genome shotgun (WGS) entry which is preliminary data.</text>
</comment>
<reference evidence="2" key="2">
    <citation type="submission" date="2019-10" db="EMBL/GenBank/DDBJ databases">
        <title>A de novo genome assembly of a pear dwarfing rootstock.</title>
        <authorList>
            <person name="Wang F."/>
            <person name="Wang J."/>
            <person name="Li S."/>
            <person name="Zhang Y."/>
            <person name="Fang M."/>
            <person name="Ma L."/>
            <person name="Zhao Y."/>
            <person name="Jiang S."/>
        </authorList>
    </citation>
    <scope>NUCLEOTIDE SEQUENCE [LARGE SCALE GENOMIC DNA]</scope>
</reference>
<evidence type="ECO:0000313" key="1">
    <source>
        <dbReference type="EMBL" id="KAB2637004.1"/>
    </source>
</evidence>
<evidence type="ECO:0000313" key="2">
    <source>
        <dbReference type="Proteomes" id="UP000327157"/>
    </source>
</evidence>
<reference evidence="1 2" key="3">
    <citation type="submission" date="2019-11" db="EMBL/GenBank/DDBJ databases">
        <title>A de novo genome assembly of a pear dwarfing rootstock.</title>
        <authorList>
            <person name="Wang F."/>
            <person name="Wang J."/>
            <person name="Li S."/>
            <person name="Zhang Y."/>
            <person name="Fang M."/>
            <person name="Ma L."/>
            <person name="Zhao Y."/>
            <person name="Jiang S."/>
        </authorList>
    </citation>
    <scope>NUCLEOTIDE SEQUENCE [LARGE SCALE GENOMIC DNA]</scope>
    <source>
        <strain evidence="1">S2</strain>
        <tissue evidence="1">Leaf</tissue>
    </source>
</reference>
<dbReference type="AlphaFoldDB" id="A0A5N5IQ06"/>
<sequence length="132" mass="14651">MACRAFATEVESPFLEHQEKGAHNKSTRAWLSRTPSGDGCRGELGGIGGGGRFYFQCHGFSHVQYDKQKNSTLILDVEAELLKNVMVCGNALRNSSRTDAKHLKSLYLLYSSLEQLNGQHQHCLLQLLQATV</sequence>
<proteinExistence type="predicted"/>
<dbReference type="Proteomes" id="UP000327157">
    <property type="component" value="Chromosome 5"/>
</dbReference>
<gene>
    <name evidence="1" type="ORF">D8674_027538</name>
</gene>
<name>A0A5N5IQ06_9ROSA</name>
<organism evidence="1 2">
    <name type="scientific">Pyrus ussuriensis x Pyrus communis</name>
    <dbReference type="NCBI Taxonomy" id="2448454"/>
    <lineage>
        <taxon>Eukaryota</taxon>
        <taxon>Viridiplantae</taxon>
        <taxon>Streptophyta</taxon>
        <taxon>Embryophyta</taxon>
        <taxon>Tracheophyta</taxon>
        <taxon>Spermatophyta</taxon>
        <taxon>Magnoliopsida</taxon>
        <taxon>eudicotyledons</taxon>
        <taxon>Gunneridae</taxon>
        <taxon>Pentapetalae</taxon>
        <taxon>rosids</taxon>
        <taxon>fabids</taxon>
        <taxon>Rosales</taxon>
        <taxon>Rosaceae</taxon>
        <taxon>Amygdaloideae</taxon>
        <taxon>Maleae</taxon>
        <taxon>Pyrus</taxon>
    </lineage>
</organism>
<protein>
    <submittedName>
        <fullName evidence="1">Beta-amylase 1</fullName>
    </submittedName>
</protein>
<dbReference type="EMBL" id="SMOL01000004">
    <property type="protein sequence ID" value="KAB2637004.1"/>
    <property type="molecule type" value="Genomic_DNA"/>
</dbReference>
<reference evidence="1 2" key="1">
    <citation type="submission" date="2019-09" db="EMBL/GenBank/DDBJ databases">
        <authorList>
            <person name="Ou C."/>
        </authorList>
    </citation>
    <scope>NUCLEOTIDE SEQUENCE [LARGE SCALE GENOMIC DNA]</scope>
    <source>
        <strain evidence="1">S2</strain>
        <tissue evidence="1">Leaf</tissue>
    </source>
</reference>
<accession>A0A5N5IQ06</accession>